<dbReference type="KEGG" id="sphc:CVN68_11975"/>
<accession>A0A2K8MMR9</accession>
<proteinExistence type="predicted"/>
<name>A0A2K8MMR9_9SPHN</name>
<gene>
    <name evidence="1" type="ORF">CVN68_11975</name>
</gene>
<protein>
    <submittedName>
        <fullName evidence="1">Uncharacterized protein</fullName>
    </submittedName>
</protein>
<dbReference type="Proteomes" id="UP000229081">
    <property type="component" value="Chromosome"/>
</dbReference>
<keyword evidence="2" id="KW-1185">Reference proteome</keyword>
<organism evidence="1 2">
    <name type="scientific">Sphingomonas psychrotolerans</name>
    <dbReference type="NCBI Taxonomy" id="1327635"/>
    <lineage>
        <taxon>Bacteria</taxon>
        <taxon>Pseudomonadati</taxon>
        <taxon>Pseudomonadota</taxon>
        <taxon>Alphaproteobacteria</taxon>
        <taxon>Sphingomonadales</taxon>
        <taxon>Sphingomonadaceae</taxon>
        <taxon>Sphingomonas</taxon>
    </lineage>
</organism>
<evidence type="ECO:0000313" key="2">
    <source>
        <dbReference type="Proteomes" id="UP000229081"/>
    </source>
</evidence>
<reference evidence="1 2" key="1">
    <citation type="submission" date="2017-11" db="EMBL/GenBank/DDBJ databases">
        <title>Complete genome sequence of Sphingomonas sp. Strain Cra20, a psychrotolerant potential plant growth promoting rhizobacteria.</title>
        <authorList>
            <person name="Luo Y."/>
        </authorList>
    </citation>
    <scope>NUCLEOTIDE SEQUENCE [LARGE SCALE GENOMIC DNA]</scope>
    <source>
        <strain evidence="1 2">Cra20</strain>
    </source>
</reference>
<dbReference type="EMBL" id="CP024923">
    <property type="protein sequence ID" value="ATY32601.1"/>
    <property type="molecule type" value="Genomic_DNA"/>
</dbReference>
<dbReference type="Gene3D" id="2.60.120.560">
    <property type="entry name" value="Exo-inulinase, domain 1"/>
    <property type="match status" value="1"/>
</dbReference>
<sequence>MDKDTYDVVYVRPFRFRAEDPAQAAHGLQYMSLPDHPWPVLRERSPGVYESAIGSAPDPDHWMHLMVRFRSGRMQAFVNGAATPQLDLPLLTQGTGGRAALWVGNNSSGAFRNLRDCS</sequence>
<dbReference type="AlphaFoldDB" id="A0A2K8MMR9"/>
<evidence type="ECO:0000313" key="1">
    <source>
        <dbReference type="EMBL" id="ATY32601.1"/>
    </source>
</evidence>